<accession>A0A916R3Q9</accession>
<dbReference type="InterPro" id="IPR000924">
    <property type="entry name" value="Glu/Gln-tRNA-synth"/>
</dbReference>
<dbReference type="Proteomes" id="UP000596977">
    <property type="component" value="Unassembled WGS sequence"/>
</dbReference>
<comment type="caution">
    <text evidence="9">The sequence shown here is derived from an EMBL/GenBank/DDBJ whole genome shotgun (WGS) entry which is preliminary data.</text>
</comment>
<dbReference type="PRINTS" id="PR00987">
    <property type="entry name" value="TRNASYNTHGLU"/>
</dbReference>
<dbReference type="InterPro" id="IPR020058">
    <property type="entry name" value="Glu/Gln-tRNA-synth_Ib_cat-dom"/>
</dbReference>
<evidence type="ECO:0000256" key="5">
    <source>
        <dbReference type="ARBA" id="ARBA00022840"/>
    </source>
</evidence>
<protein>
    <submittedName>
        <fullName evidence="9">tRNA glutamyl-Q(34) synthetase GluQRS</fullName>
    </submittedName>
</protein>
<evidence type="ECO:0000259" key="8">
    <source>
        <dbReference type="Pfam" id="PF00749"/>
    </source>
</evidence>
<evidence type="ECO:0000313" key="9">
    <source>
        <dbReference type="EMBL" id="GGA35368.1"/>
    </source>
</evidence>
<dbReference type="Gene3D" id="3.40.50.620">
    <property type="entry name" value="HUPs"/>
    <property type="match status" value="1"/>
</dbReference>
<feature type="domain" description="Glutamyl/glutaminyl-tRNA synthetase class Ib catalytic" evidence="8">
    <location>
        <begin position="1"/>
        <end position="243"/>
    </location>
</feature>
<dbReference type="PANTHER" id="PTHR43311:SF1">
    <property type="entry name" value="GLUTAMYL-Q TRNA(ASP) SYNTHETASE"/>
    <property type="match status" value="1"/>
</dbReference>
<dbReference type="EMBL" id="BMKB01000001">
    <property type="protein sequence ID" value="GGA35368.1"/>
    <property type="molecule type" value="Genomic_DNA"/>
</dbReference>
<evidence type="ECO:0000256" key="2">
    <source>
        <dbReference type="ARBA" id="ARBA00022723"/>
    </source>
</evidence>
<name>A0A916R3Q9_9HYPH</name>
<keyword evidence="10" id="KW-1185">Reference proteome</keyword>
<keyword evidence="7" id="KW-0648">Protein biosynthesis</keyword>
<keyword evidence="6 7" id="KW-0030">Aminoacyl-tRNA synthetase</keyword>
<dbReference type="SUPFAM" id="SSF52374">
    <property type="entry name" value="Nucleotidylyl transferase"/>
    <property type="match status" value="1"/>
</dbReference>
<keyword evidence="2" id="KW-0479">Metal-binding</keyword>
<reference evidence="9 10" key="1">
    <citation type="journal article" date="2014" name="Int. J. Syst. Evol. Microbiol.">
        <title>Complete genome sequence of Corynebacterium casei LMG S-19264T (=DSM 44701T), isolated from a smear-ripened cheese.</title>
        <authorList>
            <consortium name="US DOE Joint Genome Institute (JGI-PGF)"/>
            <person name="Walter F."/>
            <person name="Albersmeier A."/>
            <person name="Kalinowski J."/>
            <person name="Ruckert C."/>
        </authorList>
    </citation>
    <scope>NUCLEOTIDE SEQUENCE [LARGE SCALE GENOMIC DNA]</scope>
    <source>
        <strain evidence="9 10">CGMCC 1.15896</strain>
    </source>
</reference>
<dbReference type="Pfam" id="PF00749">
    <property type="entry name" value="tRNA-synt_1c"/>
    <property type="match status" value="1"/>
</dbReference>
<organism evidence="9 10">
    <name type="scientific">Pelagibacterium lentulum</name>
    <dbReference type="NCBI Taxonomy" id="2029865"/>
    <lineage>
        <taxon>Bacteria</taxon>
        <taxon>Pseudomonadati</taxon>
        <taxon>Pseudomonadota</taxon>
        <taxon>Alphaproteobacteria</taxon>
        <taxon>Hyphomicrobiales</taxon>
        <taxon>Devosiaceae</taxon>
        <taxon>Pelagibacterium</taxon>
    </lineage>
</organism>
<gene>
    <name evidence="9" type="primary">gltX2</name>
    <name evidence="9" type="ORF">GCM10011499_00840</name>
</gene>
<dbReference type="PANTHER" id="PTHR43311">
    <property type="entry name" value="GLUTAMATE--TRNA LIGASE"/>
    <property type="match status" value="1"/>
</dbReference>
<evidence type="ECO:0000313" key="10">
    <source>
        <dbReference type="Proteomes" id="UP000596977"/>
    </source>
</evidence>
<evidence type="ECO:0000256" key="7">
    <source>
        <dbReference type="RuleBase" id="RU363037"/>
    </source>
</evidence>
<proteinExistence type="inferred from homology"/>
<dbReference type="NCBIfam" id="NF004315">
    <property type="entry name" value="PRK05710.1-4"/>
    <property type="match status" value="1"/>
</dbReference>
<evidence type="ECO:0000256" key="6">
    <source>
        <dbReference type="ARBA" id="ARBA00023146"/>
    </source>
</evidence>
<dbReference type="GO" id="GO:0004818">
    <property type="term" value="F:glutamate-tRNA ligase activity"/>
    <property type="evidence" value="ECO:0007669"/>
    <property type="project" value="TreeGrafter"/>
</dbReference>
<dbReference type="InterPro" id="IPR049940">
    <property type="entry name" value="GluQ/Sye"/>
</dbReference>
<dbReference type="InterPro" id="IPR014729">
    <property type="entry name" value="Rossmann-like_a/b/a_fold"/>
</dbReference>
<comment type="similarity">
    <text evidence="7">Belongs to the class-I aminoacyl-tRNA synthetase family.</text>
</comment>
<keyword evidence="3 7" id="KW-0547">Nucleotide-binding</keyword>
<dbReference type="AlphaFoldDB" id="A0A916R3Q9"/>
<dbReference type="GO" id="GO:0006424">
    <property type="term" value="P:glutamyl-tRNA aminoacylation"/>
    <property type="evidence" value="ECO:0007669"/>
    <property type="project" value="TreeGrafter"/>
</dbReference>
<keyword evidence="4" id="KW-0862">Zinc</keyword>
<dbReference type="GO" id="GO:0005524">
    <property type="term" value="F:ATP binding"/>
    <property type="evidence" value="ECO:0007669"/>
    <property type="project" value="UniProtKB-KW"/>
</dbReference>
<evidence type="ECO:0000256" key="4">
    <source>
        <dbReference type="ARBA" id="ARBA00022833"/>
    </source>
</evidence>
<evidence type="ECO:0000256" key="1">
    <source>
        <dbReference type="ARBA" id="ARBA00022598"/>
    </source>
</evidence>
<keyword evidence="1 7" id="KW-0436">Ligase</keyword>
<evidence type="ECO:0000256" key="3">
    <source>
        <dbReference type="ARBA" id="ARBA00022741"/>
    </source>
</evidence>
<dbReference type="GO" id="GO:0005829">
    <property type="term" value="C:cytosol"/>
    <property type="evidence" value="ECO:0007669"/>
    <property type="project" value="TreeGrafter"/>
</dbReference>
<sequence length="261" mass="29434">MLFMQYWARKMQAKMLLRIEDIDTQRCRPEFAQAAIEDLEWLGLAFDGPAFYQSRHFPDYGAAADALRSQGLLYPCFCSRKDIKGASTGAVDPDGAPIYPGTCRDLSADQRKRRLAAGEPVQWRLDMAKAVAVAGPIEIMETMPTPDQRVEMRNAEPERWGDVVLVRKDTPTSYHLSVVVDDARQGITHVIRGMDLYKSTDIHVLLQFLLGLPSPFYCHHKLVRDESAEKLSKSAGARSLKAMRLTGITPDDIRQRLDLIK</sequence>
<keyword evidence="5 7" id="KW-0067">ATP-binding</keyword>